<keyword evidence="6 8" id="KW-1133">Transmembrane helix</keyword>
<dbReference type="CDD" id="cd06261">
    <property type="entry name" value="TM_PBP2"/>
    <property type="match status" value="1"/>
</dbReference>
<comment type="subcellular location">
    <subcellularLocation>
        <location evidence="1 8">Cell membrane</location>
        <topology evidence="1 8">Multi-pass membrane protein</topology>
    </subcellularLocation>
</comment>
<evidence type="ECO:0000313" key="11">
    <source>
        <dbReference type="Proteomes" id="UP000218113"/>
    </source>
</evidence>
<evidence type="ECO:0000256" key="6">
    <source>
        <dbReference type="ARBA" id="ARBA00022989"/>
    </source>
</evidence>
<dbReference type="PROSITE" id="PS50928">
    <property type="entry name" value="ABC_TM1"/>
    <property type="match status" value="1"/>
</dbReference>
<dbReference type="GO" id="GO:0055085">
    <property type="term" value="P:transmembrane transport"/>
    <property type="evidence" value="ECO:0007669"/>
    <property type="project" value="InterPro"/>
</dbReference>
<evidence type="ECO:0000256" key="8">
    <source>
        <dbReference type="RuleBase" id="RU363032"/>
    </source>
</evidence>
<dbReference type="EMBL" id="NVSR01000040">
    <property type="protein sequence ID" value="PCI28149.1"/>
    <property type="molecule type" value="Genomic_DNA"/>
</dbReference>
<gene>
    <name evidence="10" type="ORF">COB67_07000</name>
</gene>
<comment type="caution">
    <text evidence="10">The sequence shown here is derived from an EMBL/GenBank/DDBJ whole genome shotgun (WGS) entry which is preliminary data.</text>
</comment>
<evidence type="ECO:0000256" key="7">
    <source>
        <dbReference type="ARBA" id="ARBA00023136"/>
    </source>
</evidence>
<evidence type="ECO:0000313" key="10">
    <source>
        <dbReference type="EMBL" id="PCI28149.1"/>
    </source>
</evidence>
<dbReference type="Gene3D" id="1.10.3720.10">
    <property type="entry name" value="MetI-like"/>
    <property type="match status" value="1"/>
</dbReference>
<dbReference type="SUPFAM" id="SSF161098">
    <property type="entry name" value="MetI-like"/>
    <property type="match status" value="1"/>
</dbReference>
<feature type="transmembrane region" description="Helical" evidence="8">
    <location>
        <begin position="39"/>
        <end position="64"/>
    </location>
</feature>
<feature type="transmembrane region" description="Helical" evidence="8">
    <location>
        <begin position="330"/>
        <end position="359"/>
    </location>
</feature>
<feature type="transmembrane region" description="Helical" evidence="8">
    <location>
        <begin position="239"/>
        <end position="259"/>
    </location>
</feature>
<proteinExistence type="inferred from homology"/>
<evidence type="ECO:0000256" key="2">
    <source>
        <dbReference type="ARBA" id="ARBA00007069"/>
    </source>
</evidence>
<reference evidence="11" key="1">
    <citation type="submission" date="2017-08" db="EMBL/GenBank/DDBJ databases">
        <title>A dynamic microbial community with high functional redundancy inhabits the cold, oxic subseafloor aquifer.</title>
        <authorList>
            <person name="Tully B.J."/>
            <person name="Wheat C.G."/>
            <person name="Glazer B.T."/>
            <person name="Huber J.A."/>
        </authorList>
    </citation>
    <scope>NUCLEOTIDE SEQUENCE [LARGE SCALE GENOMIC DNA]</scope>
</reference>
<feature type="transmembrane region" description="Helical" evidence="8">
    <location>
        <begin position="205"/>
        <end position="227"/>
    </location>
</feature>
<keyword evidence="3 8" id="KW-0813">Transport</keyword>
<feature type="domain" description="ABC transmembrane type-1" evidence="9">
    <location>
        <begin position="201"/>
        <end position="407"/>
    </location>
</feature>
<keyword evidence="7 8" id="KW-0472">Membrane</keyword>
<evidence type="ECO:0000256" key="1">
    <source>
        <dbReference type="ARBA" id="ARBA00004651"/>
    </source>
</evidence>
<sequence length="419" mass="47390">MSTKNLQLNDSLDLLEDRKHLKKALRNAEKRSRLRSLGLTAPLVVFLLIFFALPVVYMLFYSVYTPQVKEYLPRFHEALQEDNAVIPGEEVFQLLAKDMRSSKKAHTLARALKLFRQQDIPLWRLLKKTSRKLPRQEVVSMKAWFIQHNQAWGKAETWADIRSIGSVFTPFYLTKTLDYKYSASRGLQRVEEEERLYVKVLLNTFGISMMVTLIALCLAFPVAYLIAHTKPKTANMLMILVLLPFWTSLLVRTYAWIVILQREGLVNQILLSTGLIDAPLEMMHNRFGVYVTMVHILLPFMLLPIYSVMQAIPDSYVKAALNLGANPAQAFFRIYLPLTLPGVAAGSLLVFILSLGYYITPTLVGGAKETMVSMLIAERVNVFLNWSLAGALGVMLFIATLLIAVVGRRFLAAGTMGSQ</sequence>
<dbReference type="PANTHER" id="PTHR42929">
    <property type="entry name" value="INNER MEMBRANE ABC TRANSPORTER PERMEASE PROTEIN YDCU-RELATED-RELATED"/>
    <property type="match status" value="1"/>
</dbReference>
<feature type="transmembrane region" description="Helical" evidence="8">
    <location>
        <begin position="287"/>
        <end position="309"/>
    </location>
</feature>
<feature type="transmembrane region" description="Helical" evidence="8">
    <location>
        <begin position="383"/>
        <end position="406"/>
    </location>
</feature>
<evidence type="ECO:0000256" key="4">
    <source>
        <dbReference type="ARBA" id="ARBA00022475"/>
    </source>
</evidence>
<evidence type="ECO:0000256" key="3">
    <source>
        <dbReference type="ARBA" id="ARBA00022448"/>
    </source>
</evidence>
<dbReference type="InterPro" id="IPR035906">
    <property type="entry name" value="MetI-like_sf"/>
</dbReference>
<accession>A0A2A4T4E1</accession>
<dbReference type="InterPro" id="IPR000515">
    <property type="entry name" value="MetI-like"/>
</dbReference>
<dbReference type="GO" id="GO:0005886">
    <property type="term" value="C:plasma membrane"/>
    <property type="evidence" value="ECO:0007669"/>
    <property type="project" value="UniProtKB-SubCell"/>
</dbReference>
<keyword evidence="5 8" id="KW-0812">Transmembrane</keyword>
<evidence type="ECO:0000259" key="9">
    <source>
        <dbReference type="PROSITE" id="PS50928"/>
    </source>
</evidence>
<protein>
    <submittedName>
        <fullName evidence="10">Polyamine ABC transporter substrate-binding protein</fullName>
    </submittedName>
</protein>
<name>A0A2A4T4E1_9DELT</name>
<dbReference type="Pfam" id="PF00528">
    <property type="entry name" value="BPD_transp_1"/>
    <property type="match status" value="1"/>
</dbReference>
<dbReference type="PANTHER" id="PTHR42929:SF5">
    <property type="entry name" value="ABC TRANSPORTER PERMEASE PROTEIN"/>
    <property type="match status" value="1"/>
</dbReference>
<dbReference type="Proteomes" id="UP000218113">
    <property type="component" value="Unassembled WGS sequence"/>
</dbReference>
<evidence type="ECO:0000256" key="5">
    <source>
        <dbReference type="ARBA" id="ARBA00022692"/>
    </source>
</evidence>
<keyword evidence="4" id="KW-1003">Cell membrane</keyword>
<comment type="similarity">
    <text evidence="2">Belongs to the binding-protein-dependent transport system permease family. CysTW subfamily.</text>
</comment>
<dbReference type="AlphaFoldDB" id="A0A2A4T4E1"/>
<organism evidence="10 11">
    <name type="scientific">SAR324 cluster bacterium</name>
    <dbReference type="NCBI Taxonomy" id="2024889"/>
    <lineage>
        <taxon>Bacteria</taxon>
        <taxon>Deltaproteobacteria</taxon>
        <taxon>SAR324 cluster</taxon>
    </lineage>
</organism>